<evidence type="ECO:0000313" key="3">
    <source>
        <dbReference type="Proteomes" id="UP000799753"/>
    </source>
</evidence>
<feature type="region of interest" description="Disordered" evidence="1">
    <location>
        <begin position="1"/>
        <end position="80"/>
    </location>
</feature>
<feature type="compositionally biased region" description="Basic and acidic residues" evidence="1">
    <location>
        <begin position="144"/>
        <end position="157"/>
    </location>
</feature>
<evidence type="ECO:0000313" key="2">
    <source>
        <dbReference type="EMBL" id="KAF2641027.1"/>
    </source>
</evidence>
<dbReference type="Proteomes" id="UP000799753">
    <property type="component" value="Unassembled WGS sequence"/>
</dbReference>
<feature type="region of interest" description="Disordered" evidence="1">
    <location>
        <begin position="232"/>
        <end position="288"/>
    </location>
</feature>
<feature type="compositionally biased region" description="Low complexity" evidence="1">
    <location>
        <begin position="314"/>
        <end position="323"/>
    </location>
</feature>
<feature type="compositionally biased region" description="Basic and acidic residues" evidence="1">
    <location>
        <begin position="18"/>
        <end position="30"/>
    </location>
</feature>
<feature type="region of interest" description="Disordered" evidence="1">
    <location>
        <begin position="303"/>
        <end position="500"/>
    </location>
</feature>
<sequence>MPSRRGILRPNNTSRVNMQDRNRGRHEEKVQAQPQPRARTRYHPNDPFQYLPTLAPPKQSRNSPPHNPRNGRLNFPNSHSLYTTAPIIGCKRRLTEENKADARERLERVSRAHFHDIRRSNEAEQAAQQLHREAAARAQQLDEGNARNEQRRVDRERRNEQLCALGAKLTYDNPFARKIGEFIHGSWISLCHVLARGRDERAIEMAERRRAQAVQRRRQLLKEKNLREAREKFEREGFPHGISVPDSDESSSRGSEEGDVDVEDDWTVDLLSGEDSGDRAGGEDNDEAMSDGIETEVEDVIDGHDNLSAPTPPDSSSSSSSPDPIDRIRQLTALAVAGRLPPIGSRTSRPPPVPSIRREPRLVDPSPPPVSVAPEGDWDLYDMPSPRRQPQPQQSVRTGTGSASTGASRSVIGARTGSQARAAATVTQTLNPTTSESETTATTTTPGPQSASPATFSGRGTRYWRERIERENDEAEELLGSSRGNDYGDGNGRPRRMPRF</sequence>
<feature type="compositionally biased region" description="Low complexity" evidence="1">
    <location>
        <begin position="432"/>
        <end position="455"/>
    </location>
</feature>
<name>A0A6A6S102_9PLEO</name>
<accession>A0A6A6S102</accession>
<reference evidence="2" key="1">
    <citation type="journal article" date="2020" name="Stud. Mycol.">
        <title>101 Dothideomycetes genomes: a test case for predicting lifestyles and emergence of pathogens.</title>
        <authorList>
            <person name="Haridas S."/>
            <person name="Albert R."/>
            <person name="Binder M."/>
            <person name="Bloem J."/>
            <person name="Labutti K."/>
            <person name="Salamov A."/>
            <person name="Andreopoulos B."/>
            <person name="Baker S."/>
            <person name="Barry K."/>
            <person name="Bills G."/>
            <person name="Bluhm B."/>
            <person name="Cannon C."/>
            <person name="Castanera R."/>
            <person name="Culley D."/>
            <person name="Daum C."/>
            <person name="Ezra D."/>
            <person name="Gonzalez J."/>
            <person name="Henrissat B."/>
            <person name="Kuo A."/>
            <person name="Liang C."/>
            <person name="Lipzen A."/>
            <person name="Lutzoni F."/>
            <person name="Magnuson J."/>
            <person name="Mondo S."/>
            <person name="Nolan M."/>
            <person name="Ohm R."/>
            <person name="Pangilinan J."/>
            <person name="Park H.-J."/>
            <person name="Ramirez L."/>
            <person name="Alfaro M."/>
            <person name="Sun H."/>
            <person name="Tritt A."/>
            <person name="Yoshinaga Y."/>
            <person name="Zwiers L.-H."/>
            <person name="Turgeon B."/>
            <person name="Goodwin S."/>
            <person name="Spatafora J."/>
            <person name="Crous P."/>
            <person name="Grigoriev I."/>
        </authorList>
    </citation>
    <scope>NUCLEOTIDE SEQUENCE</scope>
    <source>
        <strain evidence="2">CBS 473.64</strain>
    </source>
</reference>
<protein>
    <submittedName>
        <fullName evidence="2">Uncharacterized protein</fullName>
    </submittedName>
</protein>
<keyword evidence="3" id="KW-1185">Reference proteome</keyword>
<organism evidence="2 3">
    <name type="scientific">Massarina eburnea CBS 473.64</name>
    <dbReference type="NCBI Taxonomy" id="1395130"/>
    <lineage>
        <taxon>Eukaryota</taxon>
        <taxon>Fungi</taxon>
        <taxon>Dikarya</taxon>
        <taxon>Ascomycota</taxon>
        <taxon>Pezizomycotina</taxon>
        <taxon>Dothideomycetes</taxon>
        <taxon>Pleosporomycetidae</taxon>
        <taxon>Pleosporales</taxon>
        <taxon>Massarineae</taxon>
        <taxon>Massarinaceae</taxon>
        <taxon>Massarina</taxon>
    </lineage>
</organism>
<dbReference type="AlphaFoldDB" id="A0A6A6S102"/>
<feature type="compositionally biased region" description="Acidic residues" evidence="1">
    <location>
        <begin position="257"/>
        <end position="267"/>
    </location>
</feature>
<evidence type="ECO:0000256" key="1">
    <source>
        <dbReference type="SAM" id="MobiDB-lite"/>
    </source>
</evidence>
<proteinExistence type="predicted"/>
<feature type="region of interest" description="Disordered" evidence="1">
    <location>
        <begin position="118"/>
        <end position="157"/>
    </location>
</feature>
<dbReference type="EMBL" id="MU006783">
    <property type="protein sequence ID" value="KAF2641027.1"/>
    <property type="molecule type" value="Genomic_DNA"/>
</dbReference>
<feature type="compositionally biased region" description="Low complexity" evidence="1">
    <location>
        <begin position="384"/>
        <end position="411"/>
    </location>
</feature>
<gene>
    <name evidence="2" type="ORF">P280DRAFT_542082</name>
</gene>